<dbReference type="AlphaFoldDB" id="A0A401FIF0"/>
<sequence>MSLTDTYTLYNGVKIPQVGFGTWQSADGDEAYQAVKWALEAGYRHIDTAAAYGNEESVGKAIKDSGIPREELFITTKLWNDDHGYEETKEAFGKSLEKLGLDYVDLYLIHWPNPAKFRDNWKEANAGSWKAFEEFYENGTAKAIGVSNFRPKHLDALLETAKIKPMVNQMFINPSDTQPGVVDYDNDHDILTEAYSPLGTGAIFKIPELKEIADKYSKSPAQVVLRWSLQMASCHYQNPYTKSTLRLTLIFLTLNLVKPILKLSMVSMVKLA</sequence>
<evidence type="ECO:0000256" key="3">
    <source>
        <dbReference type="ARBA" id="ARBA00023002"/>
    </source>
</evidence>
<name>A0A401FIF0_9LACO</name>
<evidence type="ECO:0000256" key="5">
    <source>
        <dbReference type="PIRSR" id="PIRSR000097-2"/>
    </source>
</evidence>
<evidence type="ECO:0000259" key="7">
    <source>
        <dbReference type="Pfam" id="PF00248"/>
    </source>
</evidence>
<evidence type="ECO:0000313" key="8">
    <source>
        <dbReference type="EMBL" id="GAY72076.1"/>
    </source>
</evidence>
<dbReference type="EMBL" id="BEXA01000001">
    <property type="protein sequence ID" value="GAY72076.1"/>
    <property type="molecule type" value="Genomic_DNA"/>
</dbReference>
<feature type="site" description="Lowers pKa of active site Tyr" evidence="6">
    <location>
        <position position="77"/>
    </location>
</feature>
<dbReference type="CDD" id="cd19071">
    <property type="entry name" value="AKR_AKR1-5-like"/>
    <property type="match status" value="1"/>
</dbReference>
<reference evidence="8 9" key="1">
    <citation type="submission" date="2017-11" db="EMBL/GenBank/DDBJ databases">
        <title>Draft Genome Sequence of Lactobacillus curieae NBRC 111893 isolated from Koso, a Japanese sugar-Vegetable Fermented Beverage.</title>
        <authorList>
            <person name="Chiou T.Y."/>
            <person name="Oshima K."/>
            <person name="Suda W."/>
            <person name="Hattori M."/>
            <person name="Takahashi T."/>
        </authorList>
    </citation>
    <scope>NUCLEOTIDE SEQUENCE [LARGE SCALE GENOMIC DNA]</scope>
    <source>
        <strain evidence="8 9">NBRC111893</strain>
    </source>
</reference>
<keyword evidence="2" id="KW-0521">NADP</keyword>
<dbReference type="Proteomes" id="UP000286974">
    <property type="component" value="Unassembled WGS sequence"/>
</dbReference>
<accession>A0A401FIF0</accession>
<dbReference type="PIRSF" id="PIRSF000097">
    <property type="entry name" value="AKR"/>
    <property type="match status" value="1"/>
</dbReference>
<proteinExistence type="inferred from homology"/>
<organism evidence="8 9">
    <name type="scientific">Lentilactobacillus kosonis</name>
    <dbReference type="NCBI Taxonomy" id="2810561"/>
    <lineage>
        <taxon>Bacteria</taxon>
        <taxon>Bacillati</taxon>
        <taxon>Bacillota</taxon>
        <taxon>Bacilli</taxon>
        <taxon>Lactobacillales</taxon>
        <taxon>Lactobacillaceae</taxon>
        <taxon>Lentilactobacillus</taxon>
    </lineage>
</organism>
<evidence type="ECO:0000256" key="6">
    <source>
        <dbReference type="PIRSR" id="PIRSR000097-3"/>
    </source>
</evidence>
<dbReference type="PRINTS" id="PR00069">
    <property type="entry name" value="ALDKETRDTASE"/>
</dbReference>
<keyword evidence="9" id="KW-1185">Reference proteome</keyword>
<comment type="similarity">
    <text evidence="1">Belongs to the aldo/keto reductase family.</text>
</comment>
<feature type="active site" description="Proton donor" evidence="4">
    <location>
        <position position="52"/>
    </location>
</feature>
<dbReference type="PANTHER" id="PTHR43827">
    <property type="entry name" value="2,5-DIKETO-D-GLUCONIC ACID REDUCTASE"/>
    <property type="match status" value="1"/>
</dbReference>
<gene>
    <name evidence="8" type="ORF">NBRC111893_222</name>
</gene>
<dbReference type="InterPro" id="IPR018170">
    <property type="entry name" value="Aldo/ket_reductase_CS"/>
</dbReference>
<evidence type="ECO:0000313" key="9">
    <source>
        <dbReference type="Proteomes" id="UP000286974"/>
    </source>
</evidence>
<comment type="caution">
    <text evidence="8">The sequence shown here is derived from an EMBL/GenBank/DDBJ whole genome shotgun (WGS) entry which is preliminary data.</text>
</comment>
<dbReference type="Pfam" id="PF00248">
    <property type="entry name" value="Aldo_ket_red"/>
    <property type="match status" value="1"/>
</dbReference>
<dbReference type="InterPro" id="IPR023210">
    <property type="entry name" value="NADP_OxRdtase_dom"/>
</dbReference>
<protein>
    <submittedName>
        <fullName evidence="8">Oxidoreductase of aldo/keto reductase family, subgroup 1</fullName>
    </submittedName>
</protein>
<dbReference type="Gene3D" id="3.20.20.100">
    <property type="entry name" value="NADP-dependent oxidoreductase domain"/>
    <property type="match status" value="1"/>
</dbReference>
<dbReference type="PANTHER" id="PTHR43827:SF3">
    <property type="entry name" value="NADP-DEPENDENT OXIDOREDUCTASE DOMAIN-CONTAINING PROTEIN"/>
    <property type="match status" value="1"/>
</dbReference>
<dbReference type="PROSITE" id="PS00798">
    <property type="entry name" value="ALDOKETO_REDUCTASE_1"/>
    <property type="match status" value="1"/>
</dbReference>
<evidence type="ECO:0000256" key="2">
    <source>
        <dbReference type="ARBA" id="ARBA00022857"/>
    </source>
</evidence>
<feature type="domain" description="NADP-dependent oxidoreductase" evidence="7">
    <location>
        <begin position="18"/>
        <end position="231"/>
    </location>
</feature>
<keyword evidence="3" id="KW-0560">Oxidoreductase</keyword>
<dbReference type="SUPFAM" id="SSF51430">
    <property type="entry name" value="NAD(P)-linked oxidoreductase"/>
    <property type="match status" value="1"/>
</dbReference>
<dbReference type="GO" id="GO:0016616">
    <property type="term" value="F:oxidoreductase activity, acting on the CH-OH group of donors, NAD or NADP as acceptor"/>
    <property type="evidence" value="ECO:0007669"/>
    <property type="project" value="UniProtKB-ARBA"/>
</dbReference>
<evidence type="ECO:0000256" key="4">
    <source>
        <dbReference type="PIRSR" id="PIRSR000097-1"/>
    </source>
</evidence>
<dbReference type="InterPro" id="IPR036812">
    <property type="entry name" value="NAD(P)_OxRdtase_dom_sf"/>
</dbReference>
<evidence type="ECO:0000256" key="1">
    <source>
        <dbReference type="ARBA" id="ARBA00007905"/>
    </source>
</evidence>
<dbReference type="FunFam" id="3.20.20.100:FF:000002">
    <property type="entry name" value="2,5-diketo-D-gluconic acid reductase A"/>
    <property type="match status" value="1"/>
</dbReference>
<dbReference type="InterPro" id="IPR020471">
    <property type="entry name" value="AKR"/>
</dbReference>
<feature type="binding site" evidence="5">
    <location>
        <position position="110"/>
    </location>
    <ligand>
        <name>substrate</name>
    </ligand>
</feature>
<dbReference type="PROSITE" id="PS00062">
    <property type="entry name" value="ALDOKETO_REDUCTASE_2"/>
    <property type="match status" value="1"/>
</dbReference>